<proteinExistence type="predicted"/>
<dbReference type="AlphaFoldDB" id="A0A2V5HXF3"/>
<feature type="region of interest" description="Disordered" evidence="1">
    <location>
        <begin position="1"/>
        <end position="44"/>
    </location>
</feature>
<feature type="compositionally biased region" description="Polar residues" evidence="1">
    <location>
        <begin position="22"/>
        <end position="36"/>
    </location>
</feature>
<name>A0A2V5HXF3_ASPV1</name>
<reference evidence="2 3" key="1">
    <citation type="submission" date="2018-02" db="EMBL/GenBank/DDBJ databases">
        <title>The genomes of Aspergillus section Nigri reveals drivers in fungal speciation.</title>
        <authorList>
            <consortium name="DOE Joint Genome Institute"/>
            <person name="Vesth T.C."/>
            <person name="Nybo J."/>
            <person name="Theobald S."/>
            <person name="Brandl J."/>
            <person name="Frisvad J.C."/>
            <person name="Nielsen K.F."/>
            <person name="Lyhne E.K."/>
            <person name="Kogle M.E."/>
            <person name="Kuo A."/>
            <person name="Riley R."/>
            <person name="Clum A."/>
            <person name="Nolan M."/>
            <person name="Lipzen A."/>
            <person name="Salamov A."/>
            <person name="Henrissat B."/>
            <person name="Wiebenga A."/>
            <person name="De vries R.P."/>
            <person name="Grigoriev I.V."/>
            <person name="Mortensen U.H."/>
            <person name="Andersen M.R."/>
            <person name="Baker S.E."/>
        </authorList>
    </citation>
    <scope>NUCLEOTIDE SEQUENCE [LARGE SCALE GENOMIC DNA]</scope>
    <source>
        <strain evidence="2 3">CBS 115571</strain>
    </source>
</reference>
<dbReference type="EMBL" id="KZ825121">
    <property type="protein sequence ID" value="PYI20950.1"/>
    <property type="molecule type" value="Genomic_DNA"/>
</dbReference>
<accession>A0A2V5HXF3</accession>
<keyword evidence="3" id="KW-1185">Reference proteome</keyword>
<evidence type="ECO:0000313" key="2">
    <source>
        <dbReference type="EMBL" id="PYI20950.1"/>
    </source>
</evidence>
<sequence length="60" mass="6582">MSPIGLPTTNPQRGFGSEQSHDYPNTTKGNPDQSPSPAHARNRAISRYRIASMAARFRIA</sequence>
<protein>
    <submittedName>
        <fullName evidence="2">Uncharacterized protein</fullName>
    </submittedName>
</protein>
<evidence type="ECO:0000313" key="3">
    <source>
        <dbReference type="Proteomes" id="UP000249829"/>
    </source>
</evidence>
<gene>
    <name evidence="2" type="ORF">BO99DRAFT_381527</name>
</gene>
<organism evidence="2 3">
    <name type="scientific">Aspergillus violaceofuscus (strain CBS 115571)</name>
    <dbReference type="NCBI Taxonomy" id="1450538"/>
    <lineage>
        <taxon>Eukaryota</taxon>
        <taxon>Fungi</taxon>
        <taxon>Dikarya</taxon>
        <taxon>Ascomycota</taxon>
        <taxon>Pezizomycotina</taxon>
        <taxon>Eurotiomycetes</taxon>
        <taxon>Eurotiomycetidae</taxon>
        <taxon>Eurotiales</taxon>
        <taxon>Aspergillaceae</taxon>
        <taxon>Aspergillus</taxon>
    </lineage>
</organism>
<dbReference type="Proteomes" id="UP000249829">
    <property type="component" value="Unassembled WGS sequence"/>
</dbReference>
<evidence type="ECO:0000256" key="1">
    <source>
        <dbReference type="SAM" id="MobiDB-lite"/>
    </source>
</evidence>